<dbReference type="RefSeq" id="WP_065703945.1">
    <property type="nucleotide sequence ID" value="NZ_CP049218.1"/>
</dbReference>
<organism evidence="1 2">
    <name type="scientific">Agrobacterium tumefaciens</name>
    <dbReference type="NCBI Taxonomy" id="358"/>
    <lineage>
        <taxon>Bacteria</taxon>
        <taxon>Pseudomonadati</taxon>
        <taxon>Pseudomonadota</taxon>
        <taxon>Alphaproteobacteria</taxon>
        <taxon>Hyphomicrobiales</taxon>
        <taxon>Rhizobiaceae</taxon>
        <taxon>Rhizobium/Agrobacterium group</taxon>
        <taxon>Agrobacterium</taxon>
        <taxon>Agrobacterium tumefaciens complex</taxon>
    </lineage>
</organism>
<dbReference type="Pfam" id="PF07345">
    <property type="entry name" value="ATPaseInh_sub_z"/>
    <property type="match status" value="1"/>
</dbReference>
<dbReference type="EMBL" id="CP049218">
    <property type="protein sequence ID" value="QTG16734.1"/>
    <property type="molecule type" value="Genomic_DNA"/>
</dbReference>
<evidence type="ECO:0000313" key="2">
    <source>
        <dbReference type="Proteomes" id="UP000663946"/>
    </source>
</evidence>
<dbReference type="Proteomes" id="UP000663946">
    <property type="component" value="Plasmid pQ15_94_1"/>
</dbReference>
<geneLocation type="plasmid" evidence="1 2">
    <name>pQ15_94_1</name>
</geneLocation>
<reference evidence="1" key="1">
    <citation type="submission" date="2020-02" db="EMBL/GenBank/DDBJ databases">
        <title>Unexpected conservation and global transmission of agrobacterial virulence plasmids.</title>
        <authorList>
            <person name="Weisberg A.J."/>
            <person name="Davis E.W. II"/>
            <person name="Tabima J.R."/>
            <person name="Belcher M.S."/>
            <person name="Miller M."/>
            <person name="Kuo C.-H."/>
            <person name="Loper J.E."/>
            <person name="Grunwald N.J."/>
            <person name="Putnam M.L."/>
            <person name="Chang J.H."/>
        </authorList>
    </citation>
    <scope>NUCLEOTIDE SEQUENCE</scope>
    <source>
        <strain evidence="1">Q15/94</strain>
        <plasmid evidence="1">pQ15_94_1</plasmid>
    </source>
</reference>
<protein>
    <submittedName>
        <fullName evidence="1">DUF1476 domain-containing protein</fullName>
    </submittedName>
</protein>
<dbReference type="InterPro" id="IPR009945">
    <property type="entry name" value="ATPase_inh_sub_z"/>
</dbReference>
<dbReference type="Gene3D" id="1.10.790.20">
    <property type="entry name" value="Domain of unknown function DUF1476"/>
    <property type="match status" value="1"/>
</dbReference>
<name>A0AAJ4N8C6_AGRTU</name>
<dbReference type="AlphaFoldDB" id="A0AAJ4N8C6"/>
<dbReference type="InterPro" id="IPR038293">
    <property type="entry name" value="ATPase_inh_sub_z_sf"/>
</dbReference>
<gene>
    <name evidence="1" type="ORF">G6M86_26000</name>
</gene>
<accession>A0AAJ4N8C6</accession>
<proteinExistence type="predicted"/>
<sequence length="105" mass="12099">MTIYDERERAAERQYVQMAEKPFRIRARRDKMLASWVATLLGRDIARCLEDIIEADFARGDEGVLKKLESDLAILGLSDTRNLIRHKMQKCFADAVRDVEGSVNQ</sequence>
<evidence type="ECO:0000313" key="1">
    <source>
        <dbReference type="EMBL" id="QTG16734.1"/>
    </source>
</evidence>
<keyword evidence="1" id="KW-0614">Plasmid</keyword>